<reference evidence="1" key="1">
    <citation type="submission" date="2023-04" db="EMBL/GenBank/DDBJ databases">
        <title>Ambrosiozyma monospora NBRC 10751.</title>
        <authorList>
            <person name="Ichikawa N."/>
            <person name="Sato H."/>
            <person name="Tonouchi N."/>
        </authorList>
    </citation>
    <scope>NUCLEOTIDE SEQUENCE</scope>
    <source>
        <strain evidence="1">NBRC 10751</strain>
    </source>
</reference>
<comment type="caution">
    <text evidence="1">The sequence shown here is derived from an EMBL/GenBank/DDBJ whole genome shotgun (WGS) entry which is preliminary data.</text>
</comment>
<dbReference type="Proteomes" id="UP001165064">
    <property type="component" value="Unassembled WGS sequence"/>
</dbReference>
<name>A0ACB5TBQ3_AMBMO</name>
<protein>
    <submittedName>
        <fullName evidence="1">Unnamed protein product</fullName>
    </submittedName>
</protein>
<evidence type="ECO:0000313" key="1">
    <source>
        <dbReference type="EMBL" id="GME84940.1"/>
    </source>
</evidence>
<organism evidence="1 2">
    <name type="scientific">Ambrosiozyma monospora</name>
    <name type="common">Yeast</name>
    <name type="synonym">Endomycopsis monosporus</name>
    <dbReference type="NCBI Taxonomy" id="43982"/>
    <lineage>
        <taxon>Eukaryota</taxon>
        <taxon>Fungi</taxon>
        <taxon>Dikarya</taxon>
        <taxon>Ascomycota</taxon>
        <taxon>Saccharomycotina</taxon>
        <taxon>Pichiomycetes</taxon>
        <taxon>Pichiales</taxon>
        <taxon>Pichiaceae</taxon>
        <taxon>Ambrosiozyma</taxon>
    </lineage>
</organism>
<evidence type="ECO:0000313" key="2">
    <source>
        <dbReference type="Proteomes" id="UP001165064"/>
    </source>
</evidence>
<dbReference type="EMBL" id="BSXS01005953">
    <property type="protein sequence ID" value="GME84940.1"/>
    <property type="molecule type" value="Genomic_DNA"/>
</dbReference>
<sequence length="239" mass="24936">MFKTLDPRKTGYISGIAAKPVLEASGLSIPVLGEIWNIADPNNVGKLDQLGFCTAMRLIGHAQAGVQVDPSLAQKVGPLAKFTAIRPMGPMGTGGTGPLSANNTGSRNGSGSPLAHAQPAQLMVPVLPAPQAKTFAAMFDKAAPNGILPGGQASGIFMKAKLPVPILEKIWSLVDQNQAGQLTRPQFIVAMHLIQSFLNKSMTIVPTVIPEPIWAIANQATASSLPATPTSPVTRQHSV</sequence>
<keyword evidence="2" id="KW-1185">Reference proteome</keyword>
<proteinExistence type="predicted"/>
<accession>A0ACB5TBQ3</accession>
<gene>
    <name evidence="1" type="ORF">Amon02_000722200</name>
</gene>